<dbReference type="PROSITE" id="PS00211">
    <property type="entry name" value="ABC_TRANSPORTER_1"/>
    <property type="match status" value="1"/>
</dbReference>
<dbReference type="SUPFAM" id="SSF52540">
    <property type="entry name" value="P-loop containing nucleoside triphosphate hydrolases"/>
    <property type="match status" value="1"/>
</dbReference>
<keyword evidence="10" id="KW-1185">Reference proteome</keyword>
<dbReference type="GO" id="GO:0005886">
    <property type="term" value="C:plasma membrane"/>
    <property type="evidence" value="ECO:0007669"/>
    <property type="project" value="UniProtKB-SubCell"/>
</dbReference>
<protein>
    <submittedName>
        <fullName evidence="9">ABC-2 type transport system ATP-binding protein</fullName>
    </submittedName>
</protein>
<organism evidence="9 10">
    <name type="scientific">Conexibacter arvalis</name>
    <dbReference type="NCBI Taxonomy" id="912552"/>
    <lineage>
        <taxon>Bacteria</taxon>
        <taxon>Bacillati</taxon>
        <taxon>Actinomycetota</taxon>
        <taxon>Thermoleophilia</taxon>
        <taxon>Solirubrobacterales</taxon>
        <taxon>Conexibacteraceae</taxon>
        <taxon>Conexibacter</taxon>
    </lineage>
</organism>
<evidence type="ECO:0000256" key="2">
    <source>
        <dbReference type="ARBA" id="ARBA00005417"/>
    </source>
</evidence>
<keyword evidence="6" id="KW-0046">Antibiotic resistance</keyword>
<keyword evidence="5 9" id="KW-0067">ATP-binding</keyword>
<dbReference type="AlphaFoldDB" id="A0A840IBK1"/>
<evidence type="ECO:0000256" key="5">
    <source>
        <dbReference type="ARBA" id="ARBA00022840"/>
    </source>
</evidence>
<dbReference type="Proteomes" id="UP000585272">
    <property type="component" value="Unassembled WGS sequence"/>
</dbReference>
<dbReference type="RefSeq" id="WP_183339693.1">
    <property type="nucleotide sequence ID" value="NZ_JACHNU010000001.1"/>
</dbReference>
<comment type="similarity">
    <text evidence="2">Belongs to the ABC transporter superfamily.</text>
</comment>
<dbReference type="InterPro" id="IPR027417">
    <property type="entry name" value="P-loop_NTPase"/>
</dbReference>
<name>A0A840IBK1_9ACTN</name>
<reference evidence="9 10" key="1">
    <citation type="submission" date="2020-08" db="EMBL/GenBank/DDBJ databases">
        <title>Genomic Encyclopedia of Archaeal and Bacterial Type Strains, Phase II (KMG-II): from individual species to whole genera.</title>
        <authorList>
            <person name="Goeker M."/>
        </authorList>
    </citation>
    <scope>NUCLEOTIDE SEQUENCE [LARGE SCALE GENOMIC DNA]</scope>
    <source>
        <strain evidence="9 10">DSM 23288</strain>
    </source>
</reference>
<dbReference type="EMBL" id="JACHNU010000001">
    <property type="protein sequence ID" value="MBB4661484.1"/>
    <property type="molecule type" value="Genomic_DNA"/>
</dbReference>
<proteinExistence type="inferred from homology"/>
<keyword evidence="3" id="KW-0813">Transport</keyword>
<dbReference type="PANTHER" id="PTHR42711:SF5">
    <property type="entry name" value="ABC TRANSPORTER ATP-BINDING PROTEIN NATA"/>
    <property type="match status" value="1"/>
</dbReference>
<dbReference type="PROSITE" id="PS50893">
    <property type="entry name" value="ABC_TRANSPORTER_2"/>
    <property type="match status" value="1"/>
</dbReference>
<dbReference type="SMART" id="SM00382">
    <property type="entry name" value="AAA"/>
    <property type="match status" value="1"/>
</dbReference>
<evidence type="ECO:0000256" key="4">
    <source>
        <dbReference type="ARBA" id="ARBA00022741"/>
    </source>
</evidence>
<evidence type="ECO:0000256" key="7">
    <source>
        <dbReference type="SAM" id="MobiDB-lite"/>
    </source>
</evidence>
<comment type="subcellular location">
    <subcellularLocation>
        <location evidence="1">Cell membrane</location>
        <topology evidence="1">Peripheral membrane protein</topology>
    </subcellularLocation>
</comment>
<sequence length="318" mass="34158">MDAAIRTRDLTKAYPKVTALDGLDLEVARGEVFGYIGPNGAGKSTTIRLLLDLLRPTRGSAEILGLDVRRRGVDVRRRLGYLAGELALYEEATGRELLTFLARLRGGVGRAYVAALADRFGLPLERPIRELSKGNKQKVGLIQAFMHRPEVLILDEPTSGLDPLLQRTFHELVAEVSRDGATVLLSSHVLSELEHVADRVAMIRAGRLLAVERIEDLKRSAPRKVAVTFAAPVAAEDFAGLPGVSGVDVRGPLARFTVHGGMDAVVKAVARHEVVSLTAQEPELEELFLDRYDAKGAQGGPPGAAAPGATSRERGADA</sequence>
<dbReference type="GO" id="GO:0046677">
    <property type="term" value="P:response to antibiotic"/>
    <property type="evidence" value="ECO:0007669"/>
    <property type="project" value="UniProtKB-KW"/>
</dbReference>
<evidence type="ECO:0000259" key="8">
    <source>
        <dbReference type="PROSITE" id="PS50893"/>
    </source>
</evidence>
<dbReference type="InterPro" id="IPR003593">
    <property type="entry name" value="AAA+_ATPase"/>
</dbReference>
<feature type="domain" description="ABC transporter" evidence="8">
    <location>
        <begin position="5"/>
        <end position="230"/>
    </location>
</feature>
<evidence type="ECO:0000313" key="9">
    <source>
        <dbReference type="EMBL" id="MBB4661484.1"/>
    </source>
</evidence>
<dbReference type="PANTHER" id="PTHR42711">
    <property type="entry name" value="ABC TRANSPORTER ATP-BINDING PROTEIN"/>
    <property type="match status" value="1"/>
</dbReference>
<dbReference type="InterPro" id="IPR003439">
    <property type="entry name" value="ABC_transporter-like_ATP-bd"/>
</dbReference>
<evidence type="ECO:0000256" key="1">
    <source>
        <dbReference type="ARBA" id="ARBA00004202"/>
    </source>
</evidence>
<comment type="caution">
    <text evidence="9">The sequence shown here is derived from an EMBL/GenBank/DDBJ whole genome shotgun (WGS) entry which is preliminary data.</text>
</comment>
<gene>
    <name evidence="9" type="ORF">BDZ31_001057</name>
</gene>
<dbReference type="GO" id="GO:0016887">
    <property type="term" value="F:ATP hydrolysis activity"/>
    <property type="evidence" value="ECO:0007669"/>
    <property type="project" value="InterPro"/>
</dbReference>
<evidence type="ECO:0000313" key="10">
    <source>
        <dbReference type="Proteomes" id="UP000585272"/>
    </source>
</evidence>
<keyword evidence="4" id="KW-0547">Nucleotide-binding</keyword>
<dbReference type="GO" id="GO:0005524">
    <property type="term" value="F:ATP binding"/>
    <property type="evidence" value="ECO:0007669"/>
    <property type="project" value="UniProtKB-KW"/>
</dbReference>
<feature type="region of interest" description="Disordered" evidence="7">
    <location>
        <begin position="294"/>
        <end position="318"/>
    </location>
</feature>
<dbReference type="InterPro" id="IPR017871">
    <property type="entry name" value="ABC_transporter-like_CS"/>
</dbReference>
<dbReference type="CDD" id="cd03230">
    <property type="entry name" value="ABC_DR_subfamily_A"/>
    <property type="match status" value="1"/>
</dbReference>
<dbReference type="InterPro" id="IPR050763">
    <property type="entry name" value="ABC_transporter_ATP-binding"/>
</dbReference>
<dbReference type="Pfam" id="PF00005">
    <property type="entry name" value="ABC_tran"/>
    <property type="match status" value="1"/>
</dbReference>
<evidence type="ECO:0000256" key="6">
    <source>
        <dbReference type="ARBA" id="ARBA00023251"/>
    </source>
</evidence>
<evidence type="ECO:0000256" key="3">
    <source>
        <dbReference type="ARBA" id="ARBA00022448"/>
    </source>
</evidence>
<accession>A0A840IBK1</accession>
<dbReference type="Gene3D" id="3.40.50.300">
    <property type="entry name" value="P-loop containing nucleotide triphosphate hydrolases"/>
    <property type="match status" value="1"/>
</dbReference>